<accession>C2PVJ5</accession>
<evidence type="ECO:0000313" key="1">
    <source>
        <dbReference type="EMBL" id="EEL70964.1"/>
    </source>
</evidence>
<protein>
    <submittedName>
        <fullName evidence="1">LemA domain protein</fullName>
    </submittedName>
</protein>
<reference evidence="1" key="1">
    <citation type="journal article" date="2012" name="Genome Res.">
        <title>Genomic characterization of the Bacillus cereus sensu lato species: Backdrop to the evolution of Bacillus anthracis.</title>
        <authorList>
            <person name="Zwick M.E."/>
            <person name="Joseph S.J."/>
            <person name="Didelot X."/>
            <person name="Chen P.E."/>
            <person name="Bishop-Lilly K.A."/>
            <person name="Stewart A.C."/>
            <person name="Willner K."/>
            <person name="Nolan N."/>
            <person name="Lentz S."/>
            <person name="Thomason M.K."/>
            <person name="Sozhamannan S."/>
            <person name="Mateczun A.J."/>
            <person name="Du L."/>
            <person name="Read T.D."/>
        </authorList>
    </citation>
    <scope>NUCLEOTIDE SEQUENCE [LARGE SCALE GENOMIC DNA]</scope>
    <source>
        <strain evidence="1">AH603</strain>
    </source>
</reference>
<proteinExistence type="predicted"/>
<organism evidence="1">
    <name type="scientific">Bacillus mycoides</name>
    <dbReference type="NCBI Taxonomy" id="1405"/>
    <lineage>
        <taxon>Bacteria</taxon>
        <taxon>Bacillati</taxon>
        <taxon>Bacillota</taxon>
        <taxon>Bacilli</taxon>
        <taxon>Bacillales</taxon>
        <taxon>Bacillaceae</taxon>
        <taxon>Bacillus</taxon>
        <taxon>Bacillus cereus group</taxon>
    </lineage>
</organism>
<comment type="caution">
    <text evidence="1">The sequence shown here is derived from an EMBL/GenBank/DDBJ whole genome shotgun (WGS) entry which is preliminary data.</text>
</comment>
<accession>C2XTN4</accession>
<dbReference type="AlphaFoldDB" id="C2XTN4"/>
<name>C2XTN4_BACMY</name>
<gene>
    <name evidence="1" type="ORF">bcere0026_20540</name>
</gene>
<dbReference type="EMBL" id="ACMP01000064">
    <property type="protein sequence ID" value="EEL70964.1"/>
    <property type="molecule type" value="Genomic_DNA"/>
</dbReference>
<sequence>MKMEEKEQLSRIMDLASDLRKVLVQESFFNHHPELRGVIENLASSVENLASLQQNKDENAEDRLRYVLAKMKIAHNAILQEKKAFPSH</sequence>
<dbReference type="HOGENOM" id="CLU_191224_0_0_9"/>
<dbReference type="Proteomes" id="UP000001753">
    <property type="component" value="Chromosome"/>
</dbReference>